<proteinExistence type="predicted"/>
<name>A0A0A9FR43_ARUDO</name>
<evidence type="ECO:0000313" key="1">
    <source>
        <dbReference type="EMBL" id="JAE15305.1"/>
    </source>
</evidence>
<dbReference type="EMBL" id="GBRH01182591">
    <property type="protein sequence ID" value="JAE15305.1"/>
    <property type="molecule type" value="Transcribed_RNA"/>
</dbReference>
<sequence length="25" mass="2809">MEEVDHLCSLLLDQLGAPRKVEVLT</sequence>
<reference evidence="1" key="1">
    <citation type="submission" date="2014-09" db="EMBL/GenBank/DDBJ databases">
        <authorList>
            <person name="Magalhaes I.L.F."/>
            <person name="Oliveira U."/>
            <person name="Santos F.R."/>
            <person name="Vidigal T.H.D.A."/>
            <person name="Brescovit A.D."/>
            <person name="Santos A.J."/>
        </authorList>
    </citation>
    <scope>NUCLEOTIDE SEQUENCE</scope>
    <source>
        <tissue evidence="1">Shoot tissue taken approximately 20 cm above the soil surface</tissue>
    </source>
</reference>
<organism evidence="1">
    <name type="scientific">Arundo donax</name>
    <name type="common">Giant reed</name>
    <name type="synonym">Donax arundinaceus</name>
    <dbReference type="NCBI Taxonomy" id="35708"/>
    <lineage>
        <taxon>Eukaryota</taxon>
        <taxon>Viridiplantae</taxon>
        <taxon>Streptophyta</taxon>
        <taxon>Embryophyta</taxon>
        <taxon>Tracheophyta</taxon>
        <taxon>Spermatophyta</taxon>
        <taxon>Magnoliopsida</taxon>
        <taxon>Liliopsida</taxon>
        <taxon>Poales</taxon>
        <taxon>Poaceae</taxon>
        <taxon>PACMAD clade</taxon>
        <taxon>Arundinoideae</taxon>
        <taxon>Arundineae</taxon>
        <taxon>Arundo</taxon>
    </lineage>
</organism>
<reference evidence="1" key="2">
    <citation type="journal article" date="2015" name="Data Brief">
        <title>Shoot transcriptome of the giant reed, Arundo donax.</title>
        <authorList>
            <person name="Barrero R.A."/>
            <person name="Guerrero F.D."/>
            <person name="Moolhuijzen P."/>
            <person name="Goolsby J.A."/>
            <person name="Tidwell J."/>
            <person name="Bellgard S.E."/>
            <person name="Bellgard M.I."/>
        </authorList>
    </citation>
    <scope>NUCLEOTIDE SEQUENCE</scope>
    <source>
        <tissue evidence="1">Shoot tissue taken approximately 20 cm above the soil surface</tissue>
    </source>
</reference>
<protein>
    <submittedName>
        <fullName evidence="1">Uncharacterized protein</fullName>
    </submittedName>
</protein>
<dbReference type="AlphaFoldDB" id="A0A0A9FR43"/>
<accession>A0A0A9FR43</accession>